<dbReference type="Proteomes" id="UP001530400">
    <property type="component" value="Unassembled WGS sequence"/>
</dbReference>
<protein>
    <recommendedName>
        <fullName evidence="2">NAD(P)-binding domain-containing protein</fullName>
    </recommendedName>
</protein>
<feature type="domain" description="NAD(P)-binding" evidence="2">
    <location>
        <begin position="93"/>
        <end position="309"/>
    </location>
</feature>
<dbReference type="CDD" id="cd05243">
    <property type="entry name" value="SDR_a5"/>
    <property type="match status" value="1"/>
</dbReference>
<proteinExistence type="predicted"/>
<accession>A0ABD3N5P6</accession>
<dbReference type="PANTHER" id="PTHR15020:SF11">
    <property type="entry name" value="OS06G0360300 PROTEIN"/>
    <property type="match status" value="1"/>
</dbReference>
<sequence length="335" mass="34805">MVKLSAIILTLLLSTASSFAPSLTTHHPSLASIRSVSPSALFESTPNQDDTSSSSISTSRRTLLTNAATLSTSTLLFLPKASHATQDTIVVAGATGQTGRRILERLASKPGVSVIAGVRNVEKATKSLGESSTVIRGAMVQKVPGMDAAGVKLRRLDVSDSTESIAAALSGANSLVIAVGFVPSNPLKMAAAAHEVDNIGTCKLIDAAKSAGIKKIVLVSSILTNGRAWGQEKSPGFVVTNAFGNVLDEKLVAENYLRKSGIDYTIVRPGGLKAKPPSGALRISGEDTLIAGEISRDLVADVCVASLTDGKASNKVLEIIEDEETEPKVFNGLNM</sequence>
<feature type="chain" id="PRO_5044853067" description="NAD(P)-binding domain-containing protein" evidence="1">
    <location>
        <begin position="19"/>
        <end position="335"/>
    </location>
</feature>
<organism evidence="3 4">
    <name type="scientific">Cyclotella atomus</name>
    <dbReference type="NCBI Taxonomy" id="382360"/>
    <lineage>
        <taxon>Eukaryota</taxon>
        <taxon>Sar</taxon>
        <taxon>Stramenopiles</taxon>
        <taxon>Ochrophyta</taxon>
        <taxon>Bacillariophyta</taxon>
        <taxon>Coscinodiscophyceae</taxon>
        <taxon>Thalassiosirophycidae</taxon>
        <taxon>Stephanodiscales</taxon>
        <taxon>Stephanodiscaceae</taxon>
        <taxon>Cyclotella</taxon>
    </lineage>
</organism>
<dbReference type="Pfam" id="PF13460">
    <property type="entry name" value="NAD_binding_10"/>
    <property type="match status" value="1"/>
</dbReference>
<dbReference type="InterPro" id="IPR036291">
    <property type="entry name" value="NAD(P)-bd_dom_sf"/>
</dbReference>
<keyword evidence="4" id="KW-1185">Reference proteome</keyword>
<keyword evidence="1" id="KW-0732">Signal</keyword>
<evidence type="ECO:0000256" key="1">
    <source>
        <dbReference type="SAM" id="SignalP"/>
    </source>
</evidence>
<dbReference type="PANTHER" id="PTHR15020">
    <property type="entry name" value="FLAVIN REDUCTASE-RELATED"/>
    <property type="match status" value="1"/>
</dbReference>
<dbReference type="AlphaFoldDB" id="A0ABD3N5P6"/>
<gene>
    <name evidence="3" type="ORF">ACHAWO_009086</name>
</gene>
<dbReference type="EMBL" id="JALLPJ020001287">
    <property type="protein sequence ID" value="KAL3771423.1"/>
    <property type="molecule type" value="Genomic_DNA"/>
</dbReference>
<evidence type="ECO:0000313" key="3">
    <source>
        <dbReference type="EMBL" id="KAL3771423.1"/>
    </source>
</evidence>
<dbReference type="SUPFAM" id="SSF51735">
    <property type="entry name" value="NAD(P)-binding Rossmann-fold domains"/>
    <property type="match status" value="1"/>
</dbReference>
<evidence type="ECO:0000259" key="2">
    <source>
        <dbReference type="Pfam" id="PF13460"/>
    </source>
</evidence>
<dbReference type="Gene3D" id="3.40.50.720">
    <property type="entry name" value="NAD(P)-binding Rossmann-like Domain"/>
    <property type="match status" value="1"/>
</dbReference>
<dbReference type="InterPro" id="IPR016040">
    <property type="entry name" value="NAD(P)-bd_dom"/>
</dbReference>
<feature type="signal peptide" evidence="1">
    <location>
        <begin position="1"/>
        <end position="18"/>
    </location>
</feature>
<comment type="caution">
    <text evidence="3">The sequence shown here is derived from an EMBL/GenBank/DDBJ whole genome shotgun (WGS) entry which is preliminary data.</text>
</comment>
<evidence type="ECO:0000313" key="4">
    <source>
        <dbReference type="Proteomes" id="UP001530400"/>
    </source>
</evidence>
<name>A0ABD3N5P6_9STRA</name>
<reference evidence="3 4" key="1">
    <citation type="submission" date="2024-10" db="EMBL/GenBank/DDBJ databases">
        <title>Updated reference genomes for cyclostephanoid diatoms.</title>
        <authorList>
            <person name="Roberts W.R."/>
            <person name="Alverson A.J."/>
        </authorList>
    </citation>
    <scope>NUCLEOTIDE SEQUENCE [LARGE SCALE GENOMIC DNA]</scope>
    <source>
        <strain evidence="3 4">AJA010-31</strain>
    </source>
</reference>